<dbReference type="EMBL" id="MU853248">
    <property type="protein sequence ID" value="KAK4119510.1"/>
    <property type="molecule type" value="Genomic_DNA"/>
</dbReference>
<dbReference type="RefSeq" id="XP_062643283.1">
    <property type="nucleotide sequence ID" value="XM_062793884.1"/>
</dbReference>
<accession>A0AAN6YZ26</accession>
<keyword evidence="3" id="KW-1185">Reference proteome</keyword>
<dbReference type="Proteomes" id="UP001302602">
    <property type="component" value="Unassembled WGS sequence"/>
</dbReference>
<evidence type="ECO:0000313" key="3">
    <source>
        <dbReference type="Proteomes" id="UP001302602"/>
    </source>
</evidence>
<organism evidence="2 3">
    <name type="scientific">Parathielavia appendiculata</name>
    <dbReference type="NCBI Taxonomy" id="2587402"/>
    <lineage>
        <taxon>Eukaryota</taxon>
        <taxon>Fungi</taxon>
        <taxon>Dikarya</taxon>
        <taxon>Ascomycota</taxon>
        <taxon>Pezizomycotina</taxon>
        <taxon>Sordariomycetes</taxon>
        <taxon>Sordariomycetidae</taxon>
        <taxon>Sordariales</taxon>
        <taxon>Chaetomiaceae</taxon>
        <taxon>Parathielavia</taxon>
    </lineage>
</organism>
<feature type="region of interest" description="Disordered" evidence="1">
    <location>
        <begin position="63"/>
        <end position="84"/>
    </location>
</feature>
<comment type="caution">
    <text evidence="2">The sequence shown here is derived from an EMBL/GenBank/DDBJ whole genome shotgun (WGS) entry which is preliminary data.</text>
</comment>
<dbReference type="AlphaFoldDB" id="A0AAN6YZ26"/>
<proteinExistence type="predicted"/>
<name>A0AAN6YZ26_9PEZI</name>
<protein>
    <submittedName>
        <fullName evidence="2">Uncharacterized protein</fullName>
    </submittedName>
</protein>
<evidence type="ECO:0000313" key="2">
    <source>
        <dbReference type="EMBL" id="KAK4119510.1"/>
    </source>
</evidence>
<sequence>MAEQTQQTSVKEPWAGNLPCCHGPKDGCAAHNWNRVPIFWNPSLPSSVKPVTDNFFKSFLSKKDAKQGQPEPKPTFVLSLPQTPSTQEPLPLIHGSVPYTLSFYHLHAITTSPSPATLLPFITCHGVTNSHSLKWQITPLLTPTRDLLLAHTYTLPISLPFGAAATLSDTSNYSYQKIPLLSPVHNIYSFRACPHMTRHLRTLRLKVAKGVASIRIEYALKNIVLGQEFRDEWRSDEGRQPLDMACGMCHTDLGMVFEEDVKQGEVRVTVKVWKDLGGSAAGGEKWEAARGGEAVKREREDFGRVRRAYEELLGGTAVVDRETDVDEVAGGNEPAVGKRLVLEESQEVVDDGQHVADGMQPPPAYTP</sequence>
<gene>
    <name evidence="2" type="ORF">N657DRAFT_650166</name>
</gene>
<dbReference type="GeneID" id="87830653"/>
<feature type="region of interest" description="Disordered" evidence="1">
    <location>
        <begin position="348"/>
        <end position="367"/>
    </location>
</feature>
<reference evidence="2" key="2">
    <citation type="submission" date="2023-05" db="EMBL/GenBank/DDBJ databases">
        <authorList>
            <consortium name="Lawrence Berkeley National Laboratory"/>
            <person name="Steindorff A."/>
            <person name="Hensen N."/>
            <person name="Bonometti L."/>
            <person name="Westerberg I."/>
            <person name="Brannstrom I.O."/>
            <person name="Guillou S."/>
            <person name="Cros-Aarteil S."/>
            <person name="Calhoun S."/>
            <person name="Haridas S."/>
            <person name="Kuo A."/>
            <person name="Mondo S."/>
            <person name="Pangilinan J."/>
            <person name="Riley R."/>
            <person name="Labutti K."/>
            <person name="Andreopoulos B."/>
            <person name="Lipzen A."/>
            <person name="Chen C."/>
            <person name="Yanf M."/>
            <person name="Daum C."/>
            <person name="Ng V."/>
            <person name="Clum A."/>
            <person name="Ohm R."/>
            <person name="Martin F."/>
            <person name="Silar P."/>
            <person name="Natvig D."/>
            <person name="Lalanne C."/>
            <person name="Gautier V."/>
            <person name="Ament-Velasquez S.L."/>
            <person name="Kruys A."/>
            <person name="Hutchinson M.I."/>
            <person name="Powell A.J."/>
            <person name="Barry K."/>
            <person name="Miller A.N."/>
            <person name="Grigoriev I.V."/>
            <person name="Debuchy R."/>
            <person name="Gladieux P."/>
            <person name="Thoren M.H."/>
            <person name="Johannesson H."/>
        </authorList>
    </citation>
    <scope>NUCLEOTIDE SEQUENCE</scope>
    <source>
        <strain evidence="2">CBS 731.68</strain>
    </source>
</reference>
<evidence type="ECO:0000256" key="1">
    <source>
        <dbReference type="SAM" id="MobiDB-lite"/>
    </source>
</evidence>
<reference evidence="2" key="1">
    <citation type="journal article" date="2023" name="Mol. Phylogenet. Evol.">
        <title>Genome-scale phylogeny and comparative genomics of the fungal order Sordariales.</title>
        <authorList>
            <person name="Hensen N."/>
            <person name="Bonometti L."/>
            <person name="Westerberg I."/>
            <person name="Brannstrom I.O."/>
            <person name="Guillou S."/>
            <person name="Cros-Aarteil S."/>
            <person name="Calhoun S."/>
            <person name="Haridas S."/>
            <person name="Kuo A."/>
            <person name="Mondo S."/>
            <person name="Pangilinan J."/>
            <person name="Riley R."/>
            <person name="LaButti K."/>
            <person name="Andreopoulos B."/>
            <person name="Lipzen A."/>
            <person name="Chen C."/>
            <person name="Yan M."/>
            <person name="Daum C."/>
            <person name="Ng V."/>
            <person name="Clum A."/>
            <person name="Steindorff A."/>
            <person name="Ohm R.A."/>
            <person name="Martin F."/>
            <person name="Silar P."/>
            <person name="Natvig D.O."/>
            <person name="Lalanne C."/>
            <person name="Gautier V."/>
            <person name="Ament-Velasquez S.L."/>
            <person name="Kruys A."/>
            <person name="Hutchinson M.I."/>
            <person name="Powell A.J."/>
            <person name="Barry K."/>
            <person name="Miller A.N."/>
            <person name="Grigoriev I.V."/>
            <person name="Debuchy R."/>
            <person name="Gladieux P."/>
            <person name="Hiltunen Thoren M."/>
            <person name="Johannesson H."/>
        </authorList>
    </citation>
    <scope>NUCLEOTIDE SEQUENCE</scope>
    <source>
        <strain evidence="2">CBS 731.68</strain>
    </source>
</reference>